<protein>
    <submittedName>
        <fullName evidence="10">Exosortase A</fullName>
        <ecNumber evidence="10">3.4.22.-</ecNumber>
    </submittedName>
</protein>
<keyword evidence="6 8" id="KW-1133">Transmembrane helix</keyword>
<organism evidence="10 11">
    <name type="scientific">Alteraurantiacibacter palmitatis</name>
    <dbReference type="NCBI Taxonomy" id="2054628"/>
    <lineage>
        <taxon>Bacteria</taxon>
        <taxon>Pseudomonadati</taxon>
        <taxon>Pseudomonadota</taxon>
        <taxon>Alphaproteobacteria</taxon>
        <taxon>Sphingomonadales</taxon>
        <taxon>Erythrobacteraceae</taxon>
        <taxon>Alteraurantiacibacter</taxon>
    </lineage>
</organism>
<evidence type="ECO:0000256" key="3">
    <source>
        <dbReference type="ARBA" id="ARBA00022670"/>
    </source>
</evidence>
<dbReference type="InterPro" id="IPR013426">
    <property type="entry name" value="EpsH-like"/>
</dbReference>
<dbReference type="NCBIfam" id="TIGR02602">
    <property type="entry name" value="8TM_EpsH"/>
    <property type="match status" value="1"/>
</dbReference>
<keyword evidence="11" id="KW-1185">Reference proteome</keyword>
<dbReference type="RefSeq" id="WP_336924876.1">
    <property type="nucleotide sequence ID" value="NZ_JBANRO010000002.1"/>
</dbReference>
<comment type="subcellular location">
    <subcellularLocation>
        <location evidence="1">Cell membrane</location>
        <topology evidence="1">Multi-pass membrane protein</topology>
    </subcellularLocation>
</comment>
<feature type="transmembrane region" description="Helical" evidence="8">
    <location>
        <begin position="113"/>
        <end position="146"/>
    </location>
</feature>
<sequence>MPLDLALPRRARLTEAIAPHWRRPLLHLALAWAFLLLMFAHVVADMARQFWDSSTYNHILFVPFIIGWLVHMRSPELVKVTPQAWWPGLIGVAGALFLWLLGDLTGLALATHLALVLALQASAITLLGVRVTAALLFPISYMLFLVPFGDELVPALQMITADLTIALVHFSGIPAVIDGVFIDTPIGLFEVAEACSGVKFLVAMVALGTLAAHVCFVSWWRRAGFMAAAVILPIIANGVRAWGTIYIAQSQGIEFAVGFDHIFYGWVFFALVMGLLLAMAWPFFDRPRDDRFIDGQAIADWPLLAPIERFRASGAVCLGVIAALFAGIAAWSISARTVEAEIPAQITLPAVPGWQQVQAAPGLWWEPRAGGADHRLLAFYQDSEGARVDVFYALYAAQDEGREAGSFGQGALMPDTDWRWHSPGPDFAMGLSDRLQAFSDTQRLALTLYRHRDLTTGSVARLKLSNIRDRLTFDPHPTITLILSAPEGGPVPAEEALRRFLAATGDADAGIGEWMDRVAQLP</sequence>
<evidence type="ECO:0000313" key="11">
    <source>
        <dbReference type="Proteomes" id="UP001595456"/>
    </source>
</evidence>
<keyword evidence="3" id="KW-0645">Protease</keyword>
<proteinExistence type="predicted"/>
<feature type="transmembrane region" description="Helical" evidence="8">
    <location>
        <begin position="263"/>
        <end position="284"/>
    </location>
</feature>
<gene>
    <name evidence="10" type="primary">xrtA</name>
    <name evidence="10" type="ORF">ACFODU_00980</name>
</gene>
<dbReference type="EMBL" id="JBHRST010000001">
    <property type="protein sequence ID" value="MFC3096373.1"/>
    <property type="molecule type" value="Genomic_DNA"/>
</dbReference>
<evidence type="ECO:0000256" key="7">
    <source>
        <dbReference type="ARBA" id="ARBA00023136"/>
    </source>
</evidence>
<dbReference type="GO" id="GO:0016787">
    <property type="term" value="F:hydrolase activity"/>
    <property type="evidence" value="ECO:0007669"/>
    <property type="project" value="UniProtKB-KW"/>
</dbReference>
<dbReference type="InterPro" id="IPR026392">
    <property type="entry name" value="Exo/Archaeosortase_dom"/>
</dbReference>
<evidence type="ECO:0000256" key="6">
    <source>
        <dbReference type="ARBA" id="ARBA00022989"/>
    </source>
</evidence>
<feature type="transmembrane region" description="Helical" evidence="8">
    <location>
        <begin position="223"/>
        <end position="243"/>
    </location>
</feature>
<evidence type="ECO:0000256" key="4">
    <source>
        <dbReference type="ARBA" id="ARBA00022692"/>
    </source>
</evidence>
<dbReference type="Pfam" id="PF09721">
    <property type="entry name" value="Exosortase_EpsH"/>
    <property type="match status" value="1"/>
</dbReference>
<feature type="transmembrane region" description="Helical" evidence="8">
    <location>
        <begin position="312"/>
        <end position="333"/>
    </location>
</feature>
<keyword evidence="5 10" id="KW-0378">Hydrolase</keyword>
<evidence type="ECO:0000256" key="1">
    <source>
        <dbReference type="ARBA" id="ARBA00004651"/>
    </source>
</evidence>
<dbReference type="Pfam" id="PF11984">
    <property type="entry name" value="DUF3485"/>
    <property type="match status" value="1"/>
</dbReference>
<evidence type="ECO:0000256" key="5">
    <source>
        <dbReference type="ARBA" id="ARBA00022801"/>
    </source>
</evidence>
<reference evidence="11" key="1">
    <citation type="journal article" date="2019" name="Int. J. Syst. Evol. Microbiol.">
        <title>The Global Catalogue of Microorganisms (GCM) 10K type strain sequencing project: providing services to taxonomists for standard genome sequencing and annotation.</title>
        <authorList>
            <consortium name="The Broad Institute Genomics Platform"/>
            <consortium name="The Broad Institute Genome Sequencing Center for Infectious Disease"/>
            <person name="Wu L."/>
            <person name="Ma J."/>
        </authorList>
    </citation>
    <scope>NUCLEOTIDE SEQUENCE [LARGE SCALE GENOMIC DNA]</scope>
    <source>
        <strain evidence="11">KCTC 52607</strain>
    </source>
</reference>
<keyword evidence="2" id="KW-1003">Cell membrane</keyword>
<evidence type="ECO:0000313" key="10">
    <source>
        <dbReference type="EMBL" id="MFC3096373.1"/>
    </source>
</evidence>
<dbReference type="NCBIfam" id="TIGR02914">
    <property type="entry name" value="EpsI_fam"/>
    <property type="match status" value="1"/>
</dbReference>
<dbReference type="InterPro" id="IPR017540">
    <property type="entry name" value="Exosortase-1"/>
</dbReference>
<dbReference type="InterPro" id="IPR014263">
    <property type="entry name" value="Methanolan_biosynth_EpsI"/>
</dbReference>
<dbReference type="NCBIfam" id="TIGR04178">
    <property type="entry name" value="exo_archaeo"/>
    <property type="match status" value="1"/>
</dbReference>
<accession>A0ABV7E397</accession>
<evidence type="ECO:0000256" key="2">
    <source>
        <dbReference type="ARBA" id="ARBA00022475"/>
    </source>
</evidence>
<evidence type="ECO:0000256" key="8">
    <source>
        <dbReference type="SAM" id="Phobius"/>
    </source>
</evidence>
<keyword evidence="4 8" id="KW-0812">Transmembrane</keyword>
<dbReference type="Proteomes" id="UP001595456">
    <property type="component" value="Unassembled WGS sequence"/>
</dbReference>
<dbReference type="InterPro" id="IPR019127">
    <property type="entry name" value="Exosortase"/>
</dbReference>
<keyword evidence="7 8" id="KW-0472">Membrane</keyword>
<dbReference type="NCBIfam" id="TIGR03109">
    <property type="entry name" value="exosort_XrtA"/>
    <property type="match status" value="1"/>
</dbReference>
<feature type="transmembrane region" description="Helical" evidence="8">
    <location>
        <begin position="25"/>
        <end position="44"/>
    </location>
</feature>
<feature type="domain" description="Methanolan biosynthesis EpsI" evidence="9">
    <location>
        <begin position="320"/>
        <end position="504"/>
    </location>
</feature>
<dbReference type="EC" id="3.4.22.-" evidence="10"/>
<feature type="transmembrane region" description="Helical" evidence="8">
    <location>
        <begin position="197"/>
        <end position="216"/>
    </location>
</feature>
<feature type="transmembrane region" description="Helical" evidence="8">
    <location>
        <begin position="56"/>
        <end position="72"/>
    </location>
</feature>
<evidence type="ECO:0000259" key="9">
    <source>
        <dbReference type="Pfam" id="PF11984"/>
    </source>
</evidence>
<name>A0ABV7E397_9SPHN</name>
<comment type="caution">
    <text evidence="10">The sequence shown here is derived from an EMBL/GenBank/DDBJ whole genome shotgun (WGS) entry which is preliminary data.</text>
</comment>